<reference evidence="2" key="1">
    <citation type="submission" date="2023-02" db="EMBL/GenBank/DDBJ databases">
        <title>Colletotrichum kahawae CIFC_Que2 genome sequencing and assembly.</title>
        <authorList>
            <person name="Baroncelli R."/>
        </authorList>
    </citation>
    <scope>NUCLEOTIDE SEQUENCE</scope>
    <source>
        <strain evidence="2">CIFC_Que2</strain>
    </source>
</reference>
<gene>
    <name evidence="2" type="ORF">CKAH01_15318</name>
</gene>
<dbReference type="Gene3D" id="3.40.50.720">
    <property type="entry name" value="NAD(P)-binding Rossmann-like Domain"/>
    <property type="match status" value="1"/>
</dbReference>
<dbReference type="PANTHER" id="PTHR47534:SF3">
    <property type="entry name" value="ALCOHOL DEHYDROGENASE-LIKE C-TERMINAL DOMAIN-CONTAINING PROTEIN"/>
    <property type="match status" value="1"/>
</dbReference>
<dbReference type="InterPro" id="IPR002347">
    <property type="entry name" value="SDR_fam"/>
</dbReference>
<dbReference type="InterPro" id="IPR052228">
    <property type="entry name" value="Sec_Metab_Biosynth_Oxidored"/>
</dbReference>
<keyword evidence="1" id="KW-0560">Oxidoreductase</keyword>
<evidence type="ECO:0000313" key="3">
    <source>
        <dbReference type="Proteomes" id="UP001281614"/>
    </source>
</evidence>
<comment type="caution">
    <text evidence="2">The sequence shown here is derived from an EMBL/GenBank/DDBJ whole genome shotgun (WGS) entry which is preliminary data.</text>
</comment>
<evidence type="ECO:0000313" key="2">
    <source>
        <dbReference type="EMBL" id="KAK2767200.1"/>
    </source>
</evidence>
<protein>
    <submittedName>
        <fullName evidence="2">NAD(P)-binding protein</fullName>
    </submittedName>
</protein>
<dbReference type="EMBL" id="VYYT01000118">
    <property type="protein sequence ID" value="KAK2767200.1"/>
    <property type="molecule type" value="Genomic_DNA"/>
</dbReference>
<accession>A0AAD9YKY9</accession>
<dbReference type="Pfam" id="PF00106">
    <property type="entry name" value="adh_short"/>
    <property type="match status" value="1"/>
</dbReference>
<evidence type="ECO:0000256" key="1">
    <source>
        <dbReference type="ARBA" id="ARBA00023002"/>
    </source>
</evidence>
<dbReference type="InterPro" id="IPR036291">
    <property type="entry name" value="NAD(P)-bd_dom_sf"/>
</dbReference>
<dbReference type="AlphaFoldDB" id="A0AAD9YKY9"/>
<dbReference type="GO" id="GO:0016491">
    <property type="term" value="F:oxidoreductase activity"/>
    <property type="evidence" value="ECO:0007669"/>
    <property type="project" value="UniProtKB-KW"/>
</dbReference>
<dbReference type="Proteomes" id="UP001281614">
    <property type="component" value="Unassembled WGS sequence"/>
</dbReference>
<proteinExistence type="predicted"/>
<sequence length="104" mass="11198">MHTRALVVGGTGGIGYAIARQLAANASATVIISGRTQPHNIPQANIEFRQLDASSMRLIKQYTDAHKSSQGPNIDLLVLMQGILTTAGRTETPEGIDRKMALHY</sequence>
<dbReference type="SUPFAM" id="SSF51735">
    <property type="entry name" value="NAD(P)-binding Rossmann-fold domains"/>
    <property type="match status" value="1"/>
</dbReference>
<dbReference type="PANTHER" id="PTHR47534">
    <property type="entry name" value="YALI0E05731P"/>
    <property type="match status" value="1"/>
</dbReference>
<organism evidence="2 3">
    <name type="scientific">Colletotrichum kahawae</name>
    <name type="common">Coffee berry disease fungus</name>
    <dbReference type="NCBI Taxonomy" id="34407"/>
    <lineage>
        <taxon>Eukaryota</taxon>
        <taxon>Fungi</taxon>
        <taxon>Dikarya</taxon>
        <taxon>Ascomycota</taxon>
        <taxon>Pezizomycotina</taxon>
        <taxon>Sordariomycetes</taxon>
        <taxon>Hypocreomycetidae</taxon>
        <taxon>Glomerellales</taxon>
        <taxon>Glomerellaceae</taxon>
        <taxon>Colletotrichum</taxon>
        <taxon>Colletotrichum gloeosporioides species complex</taxon>
    </lineage>
</organism>
<name>A0AAD9YKY9_COLKA</name>
<keyword evidence="3" id="KW-1185">Reference proteome</keyword>